<feature type="transmembrane region" description="Helical" evidence="1">
    <location>
        <begin position="6"/>
        <end position="25"/>
    </location>
</feature>
<protein>
    <submittedName>
        <fullName evidence="2">Uncharacterized protein</fullName>
    </submittedName>
</protein>
<organism evidence="2 3">
    <name type="scientific">Pseudoalteromonas luteoviolacea DSM 6061</name>
    <dbReference type="NCBI Taxonomy" id="1365250"/>
    <lineage>
        <taxon>Bacteria</taxon>
        <taxon>Pseudomonadati</taxon>
        <taxon>Pseudomonadota</taxon>
        <taxon>Gammaproteobacteria</taxon>
        <taxon>Alteromonadales</taxon>
        <taxon>Pseudoalteromonadaceae</taxon>
        <taxon>Pseudoalteromonas</taxon>
    </lineage>
</organism>
<evidence type="ECO:0000256" key="1">
    <source>
        <dbReference type="SAM" id="Phobius"/>
    </source>
</evidence>
<reference evidence="2 3" key="1">
    <citation type="submission" date="2013-07" db="EMBL/GenBank/DDBJ databases">
        <title>Comparative Genomic and Metabolomic Analysis of Twelve Strains of Pseudoalteromonas luteoviolacea.</title>
        <authorList>
            <person name="Vynne N.G."/>
            <person name="Mansson M."/>
            <person name="Gram L."/>
        </authorList>
    </citation>
    <scope>NUCLEOTIDE SEQUENCE [LARGE SCALE GENOMIC DNA]</scope>
    <source>
        <strain evidence="2 3">DSM 6061</strain>
    </source>
</reference>
<name>A0A166VMI4_9GAMM</name>
<keyword evidence="3" id="KW-1185">Reference proteome</keyword>
<dbReference type="PATRIC" id="fig|1365250.3.peg.3813"/>
<proteinExistence type="predicted"/>
<dbReference type="AlphaFoldDB" id="A0A166VMI4"/>
<gene>
    <name evidence="2" type="ORF">N475_03605</name>
</gene>
<keyword evidence="1" id="KW-1133">Transmembrane helix</keyword>
<dbReference type="Proteomes" id="UP000076643">
    <property type="component" value="Unassembled WGS sequence"/>
</dbReference>
<dbReference type="EMBL" id="AUYB01000125">
    <property type="protein sequence ID" value="KZN33186.1"/>
    <property type="molecule type" value="Genomic_DNA"/>
</dbReference>
<keyword evidence="1" id="KW-0472">Membrane</keyword>
<evidence type="ECO:0000313" key="3">
    <source>
        <dbReference type="Proteomes" id="UP000076643"/>
    </source>
</evidence>
<evidence type="ECO:0000313" key="2">
    <source>
        <dbReference type="EMBL" id="KZN33186.1"/>
    </source>
</evidence>
<feature type="transmembrane region" description="Helical" evidence="1">
    <location>
        <begin position="46"/>
        <end position="67"/>
    </location>
</feature>
<feature type="transmembrane region" description="Helical" evidence="1">
    <location>
        <begin position="79"/>
        <end position="96"/>
    </location>
</feature>
<keyword evidence="1" id="KW-0812">Transmembrane</keyword>
<accession>A0A166VMI4</accession>
<sequence>MPVSVFVLICLIGMLHHYIGYKLILTKKALDKIEPKRLFGRFCTRRVLKGLWHFSTACWFGFAALIFVLSFGETPTKETSIMIVSFIFSVSGWLSSSLKCARTIYWLSFILIAGLSASHI</sequence>
<comment type="caution">
    <text evidence="2">The sequence shown here is derived from an EMBL/GenBank/DDBJ whole genome shotgun (WGS) entry which is preliminary data.</text>
</comment>